<evidence type="ECO:0000313" key="2">
    <source>
        <dbReference type="EMBL" id="MFE8697258.1"/>
    </source>
</evidence>
<comment type="caution">
    <text evidence="2">The sequence shown here is derived from an EMBL/GenBank/DDBJ whole genome shotgun (WGS) entry which is preliminary data.</text>
</comment>
<keyword evidence="3" id="KW-1185">Reference proteome</keyword>
<keyword evidence="1" id="KW-1133">Transmembrane helix</keyword>
<feature type="transmembrane region" description="Helical" evidence="1">
    <location>
        <begin position="121"/>
        <end position="139"/>
    </location>
</feature>
<dbReference type="EMBL" id="JBIACJ010000006">
    <property type="protein sequence ID" value="MFE8697258.1"/>
    <property type="molecule type" value="Genomic_DNA"/>
</dbReference>
<gene>
    <name evidence="2" type="ORF">ACFYKT_13010</name>
</gene>
<reference evidence="2 3" key="1">
    <citation type="submission" date="2024-08" db="EMBL/GenBank/DDBJ databases">
        <title>Two novel Cytobacillus novel species.</title>
        <authorList>
            <person name="Liu G."/>
        </authorList>
    </citation>
    <scope>NUCLEOTIDE SEQUENCE [LARGE SCALE GENOMIC DNA]</scope>
    <source>
        <strain evidence="2 3">FJAT-53684</strain>
    </source>
</reference>
<protein>
    <recommendedName>
        <fullName evidence="4">DUF1404 domain-containing protein</fullName>
    </recommendedName>
</protein>
<organism evidence="2 3">
    <name type="scientific">Cytobacillus mangrovibacter</name>
    <dbReference type="NCBI Taxonomy" id="3299024"/>
    <lineage>
        <taxon>Bacteria</taxon>
        <taxon>Bacillati</taxon>
        <taxon>Bacillota</taxon>
        <taxon>Bacilli</taxon>
        <taxon>Bacillales</taxon>
        <taxon>Bacillaceae</taxon>
        <taxon>Cytobacillus</taxon>
    </lineage>
</organism>
<evidence type="ECO:0008006" key="4">
    <source>
        <dbReference type="Google" id="ProtNLM"/>
    </source>
</evidence>
<dbReference type="RefSeq" id="WP_389220118.1">
    <property type="nucleotide sequence ID" value="NZ_JBIACJ010000006.1"/>
</dbReference>
<feature type="transmembrane region" description="Helical" evidence="1">
    <location>
        <begin position="62"/>
        <end position="80"/>
    </location>
</feature>
<name>A0ABW6JZB8_9BACI</name>
<sequence>MKQAGLGTILFGILCIPPLTAYMESIMLLHMLVQLPLLILAGCLIGKPVINKFHTFFTHWNTNGIPGIIIFVFITMYWMLPRAIDEAVTIDLVELFKFIGLPIVGLCLRDSWKKLQTLGKSFIFLNYLSMFGLMAWLYIDSPIQICNNYLETQQKVLGWGFLVITIWMILYLLQAVFTDHSEKT</sequence>
<feature type="transmembrane region" description="Helical" evidence="1">
    <location>
        <begin position="159"/>
        <end position="177"/>
    </location>
</feature>
<evidence type="ECO:0000313" key="3">
    <source>
        <dbReference type="Proteomes" id="UP001601058"/>
    </source>
</evidence>
<accession>A0ABW6JZB8</accession>
<feature type="transmembrane region" description="Helical" evidence="1">
    <location>
        <begin position="31"/>
        <end position="50"/>
    </location>
</feature>
<proteinExistence type="predicted"/>
<evidence type="ECO:0000256" key="1">
    <source>
        <dbReference type="SAM" id="Phobius"/>
    </source>
</evidence>
<keyword evidence="1" id="KW-0812">Transmembrane</keyword>
<keyword evidence="1" id="KW-0472">Membrane</keyword>
<dbReference type="Proteomes" id="UP001601058">
    <property type="component" value="Unassembled WGS sequence"/>
</dbReference>